<dbReference type="Pfam" id="PF01061">
    <property type="entry name" value="ABC2_membrane"/>
    <property type="match status" value="1"/>
</dbReference>
<keyword evidence="9" id="KW-1185">Reference proteome</keyword>
<keyword evidence="3 6" id="KW-1133">Transmembrane helix</keyword>
<feature type="transmembrane region" description="Helical" evidence="6">
    <location>
        <begin position="243"/>
        <end position="261"/>
    </location>
</feature>
<keyword evidence="6" id="KW-1003">Cell membrane</keyword>
<dbReference type="RefSeq" id="WP_091786275.1">
    <property type="nucleotide sequence ID" value="NZ_LT629711.1"/>
</dbReference>
<feature type="transmembrane region" description="Helical" evidence="6">
    <location>
        <begin position="24"/>
        <end position="43"/>
    </location>
</feature>
<dbReference type="GO" id="GO:0140359">
    <property type="term" value="F:ABC-type transporter activity"/>
    <property type="evidence" value="ECO:0007669"/>
    <property type="project" value="InterPro"/>
</dbReference>
<dbReference type="AlphaFoldDB" id="A0A1H0T679"/>
<evidence type="ECO:0000256" key="5">
    <source>
        <dbReference type="ARBA" id="ARBA00023251"/>
    </source>
</evidence>
<dbReference type="InterPro" id="IPR047817">
    <property type="entry name" value="ABC2_TM_bact-type"/>
</dbReference>
<dbReference type="InterPro" id="IPR013525">
    <property type="entry name" value="ABC2_TM"/>
</dbReference>
<feature type="transmembrane region" description="Helical" evidence="6">
    <location>
        <begin position="107"/>
        <end position="127"/>
    </location>
</feature>
<name>A0A1H0T679_9MICO</name>
<dbReference type="PROSITE" id="PS51012">
    <property type="entry name" value="ABC_TM2"/>
    <property type="match status" value="1"/>
</dbReference>
<feature type="domain" description="ABC transmembrane type-2" evidence="7">
    <location>
        <begin position="23"/>
        <end position="264"/>
    </location>
</feature>
<reference evidence="9" key="1">
    <citation type="submission" date="2016-10" db="EMBL/GenBank/DDBJ databases">
        <authorList>
            <person name="Varghese N."/>
            <person name="Submissions S."/>
        </authorList>
    </citation>
    <scope>NUCLEOTIDE SEQUENCE [LARGE SCALE GENOMIC DNA]</scope>
    <source>
        <strain evidence="9">DSM 22329</strain>
    </source>
</reference>
<dbReference type="Proteomes" id="UP000199077">
    <property type="component" value="Chromosome I"/>
</dbReference>
<dbReference type="GO" id="GO:0043190">
    <property type="term" value="C:ATP-binding cassette (ABC) transporter complex"/>
    <property type="evidence" value="ECO:0007669"/>
    <property type="project" value="InterPro"/>
</dbReference>
<organism evidence="8 9">
    <name type="scientific">Pedococcus dokdonensis</name>
    <dbReference type="NCBI Taxonomy" id="443156"/>
    <lineage>
        <taxon>Bacteria</taxon>
        <taxon>Bacillati</taxon>
        <taxon>Actinomycetota</taxon>
        <taxon>Actinomycetes</taxon>
        <taxon>Micrococcales</taxon>
        <taxon>Intrasporangiaceae</taxon>
        <taxon>Pedococcus</taxon>
    </lineage>
</organism>
<dbReference type="PIRSF" id="PIRSF006648">
    <property type="entry name" value="DrrB"/>
    <property type="match status" value="1"/>
</dbReference>
<dbReference type="OrthoDB" id="9786643at2"/>
<keyword evidence="2 6" id="KW-0812">Transmembrane</keyword>
<evidence type="ECO:0000256" key="1">
    <source>
        <dbReference type="ARBA" id="ARBA00004141"/>
    </source>
</evidence>
<comment type="subcellular location">
    <subcellularLocation>
        <location evidence="6">Cell membrane</location>
        <topology evidence="6">Multi-pass membrane protein</topology>
    </subcellularLocation>
    <subcellularLocation>
        <location evidence="1">Membrane</location>
        <topology evidence="1">Multi-pass membrane protein</topology>
    </subcellularLocation>
</comment>
<dbReference type="InterPro" id="IPR052902">
    <property type="entry name" value="ABC-2_transporter"/>
</dbReference>
<evidence type="ECO:0000256" key="2">
    <source>
        <dbReference type="ARBA" id="ARBA00022692"/>
    </source>
</evidence>
<evidence type="ECO:0000259" key="7">
    <source>
        <dbReference type="PROSITE" id="PS51012"/>
    </source>
</evidence>
<dbReference type="PANTHER" id="PTHR43027:SF2">
    <property type="entry name" value="TRANSPORT PERMEASE PROTEIN"/>
    <property type="match status" value="1"/>
</dbReference>
<evidence type="ECO:0000313" key="9">
    <source>
        <dbReference type="Proteomes" id="UP000199077"/>
    </source>
</evidence>
<accession>A0A1H0T679</accession>
<feature type="transmembrane region" description="Helical" evidence="6">
    <location>
        <begin position="63"/>
        <end position="86"/>
    </location>
</feature>
<sequence length="269" mass="29317">MNTAVIGWDRTVLELKMYFREKEAVFFSFIFPILMLSMFSVIFGDEFGAGEPGAADVSAARFFLPGMVAAGVMLTSFQSMALSVAVERDDGTLKRLRSTPMPPVAYFLGKIGLVAITSLAQFALLIAVARLGFGVQLPTDPARWGTFVWVFLLGVASGTVLGIAYSSLASSSRSVGAIVIAPTLILQFISGVYFAFTDLPEWLKQVASIFPLKWIAQGMRSVFFPDDWQGAEMASTWEHGRTALVLAAWLVAGLLVCARTFRWTKRGTT</sequence>
<keyword evidence="4 6" id="KW-0472">Membrane</keyword>
<proteinExistence type="inferred from homology"/>
<protein>
    <recommendedName>
        <fullName evidence="6">Transport permease protein</fullName>
    </recommendedName>
</protein>
<gene>
    <name evidence="8" type="ORF">SAMN04489867_2643</name>
</gene>
<evidence type="ECO:0000256" key="4">
    <source>
        <dbReference type="ARBA" id="ARBA00023136"/>
    </source>
</evidence>
<keyword evidence="5" id="KW-0046">Antibiotic resistance</keyword>
<dbReference type="GO" id="GO:0046677">
    <property type="term" value="P:response to antibiotic"/>
    <property type="evidence" value="ECO:0007669"/>
    <property type="project" value="UniProtKB-KW"/>
</dbReference>
<comment type="similarity">
    <text evidence="6">Belongs to the ABC-2 integral membrane protein family.</text>
</comment>
<feature type="transmembrane region" description="Helical" evidence="6">
    <location>
        <begin position="175"/>
        <end position="196"/>
    </location>
</feature>
<dbReference type="EMBL" id="LT629711">
    <property type="protein sequence ID" value="SDP49098.1"/>
    <property type="molecule type" value="Genomic_DNA"/>
</dbReference>
<dbReference type="InterPro" id="IPR000412">
    <property type="entry name" value="ABC_2_transport"/>
</dbReference>
<keyword evidence="6" id="KW-0813">Transport</keyword>
<evidence type="ECO:0000256" key="6">
    <source>
        <dbReference type="RuleBase" id="RU361157"/>
    </source>
</evidence>
<evidence type="ECO:0000256" key="3">
    <source>
        <dbReference type="ARBA" id="ARBA00022989"/>
    </source>
</evidence>
<evidence type="ECO:0000313" key="8">
    <source>
        <dbReference type="EMBL" id="SDP49098.1"/>
    </source>
</evidence>
<dbReference type="PANTHER" id="PTHR43027">
    <property type="entry name" value="DOXORUBICIN RESISTANCE ABC TRANSPORTER PERMEASE PROTEIN DRRC-RELATED"/>
    <property type="match status" value="1"/>
</dbReference>
<feature type="transmembrane region" description="Helical" evidence="6">
    <location>
        <begin position="147"/>
        <end position="168"/>
    </location>
</feature>
<dbReference type="STRING" id="443156.SAMN04489867_2643"/>